<evidence type="ECO:0000313" key="3">
    <source>
        <dbReference type="Proteomes" id="UP000498980"/>
    </source>
</evidence>
<dbReference type="Proteomes" id="UP000498980">
    <property type="component" value="Unassembled WGS sequence"/>
</dbReference>
<comment type="caution">
    <text evidence="2">The sequence shown here is derived from an EMBL/GenBank/DDBJ whole genome shotgun (WGS) entry which is preliminary data.</text>
</comment>
<feature type="region of interest" description="Disordered" evidence="1">
    <location>
        <begin position="47"/>
        <end position="66"/>
    </location>
</feature>
<feature type="region of interest" description="Disordered" evidence="1">
    <location>
        <begin position="151"/>
        <end position="170"/>
    </location>
</feature>
<organism evidence="2 3">
    <name type="scientific">Streptomyces fulvorobeus</name>
    <dbReference type="NCBI Taxonomy" id="284028"/>
    <lineage>
        <taxon>Bacteria</taxon>
        <taxon>Bacillati</taxon>
        <taxon>Actinomycetota</taxon>
        <taxon>Actinomycetes</taxon>
        <taxon>Kitasatosporales</taxon>
        <taxon>Streptomycetaceae</taxon>
        <taxon>Streptomyces</taxon>
    </lineage>
</organism>
<gene>
    <name evidence="2" type="ORF">Sfulv_38020</name>
</gene>
<feature type="region of interest" description="Disordered" evidence="1">
    <location>
        <begin position="118"/>
        <end position="146"/>
    </location>
</feature>
<name>A0A7J0C942_9ACTN</name>
<protein>
    <submittedName>
        <fullName evidence="2">Uncharacterized protein</fullName>
    </submittedName>
</protein>
<evidence type="ECO:0000256" key="1">
    <source>
        <dbReference type="SAM" id="MobiDB-lite"/>
    </source>
</evidence>
<keyword evidence="3" id="KW-1185">Reference proteome</keyword>
<accession>A0A7J0C942</accession>
<sequence length="198" mass="20676">MNRAPIAYRRRSSGSARCVPTVLARAFGLSGPGVKCRALGIRRRKATAQNTASIPTAPRAARHPHSWATQPVTIRPLMPPMLLPATNRPIAAISAFGRTSSARYAIADAGTPASAAPWTARRAISQPRDGAKGMRSPISAATASDAVIIRRRPKRSERALSGSTHSASAPVAAETVQLACPAVAPNEAETAGSTAWVE</sequence>
<dbReference type="AlphaFoldDB" id="A0A7J0C942"/>
<proteinExistence type="predicted"/>
<evidence type="ECO:0000313" key="2">
    <source>
        <dbReference type="EMBL" id="GFM98991.1"/>
    </source>
</evidence>
<reference evidence="2 3" key="1">
    <citation type="submission" date="2020-05" db="EMBL/GenBank/DDBJ databases">
        <title>Whole genome shotgun sequence of Streptomyces fulvorobeus NBRC 15897.</title>
        <authorList>
            <person name="Komaki H."/>
            <person name="Tamura T."/>
        </authorList>
    </citation>
    <scope>NUCLEOTIDE SEQUENCE [LARGE SCALE GENOMIC DNA]</scope>
    <source>
        <strain evidence="2 3">NBRC 15897</strain>
    </source>
</reference>
<dbReference type="EMBL" id="BLWC01000001">
    <property type="protein sequence ID" value="GFM98991.1"/>
    <property type="molecule type" value="Genomic_DNA"/>
</dbReference>